<evidence type="ECO:0000313" key="7">
    <source>
        <dbReference type="Proteomes" id="UP000006727"/>
    </source>
</evidence>
<dbReference type="Gene3D" id="1.10.8.10">
    <property type="entry name" value="DNA helicase RuvA subunit, C-terminal domain"/>
    <property type="match status" value="1"/>
</dbReference>
<proteinExistence type="predicted"/>
<dbReference type="InterPro" id="IPR036241">
    <property type="entry name" value="NSFL1C_SEP_dom_sf"/>
</dbReference>
<gene>
    <name evidence="5" type="ORF">PHYPA_012309</name>
</gene>
<dbReference type="Gene3D" id="3.10.20.90">
    <property type="entry name" value="Phosphatidylinositol 3-kinase Catalytic Subunit, Chain A, domain 1"/>
    <property type="match status" value="1"/>
</dbReference>
<dbReference type="EnsemblPlants" id="Pp3c9_5070V3.2">
    <property type="protein sequence ID" value="Pp3c9_5070V3.2"/>
    <property type="gene ID" value="Pp3c9_5070"/>
</dbReference>
<dbReference type="SUPFAM" id="SSF102848">
    <property type="entry name" value="NSFL1 (p97 ATPase) cofactor p47, SEP domain"/>
    <property type="match status" value="1"/>
</dbReference>
<reference evidence="6" key="3">
    <citation type="submission" date="2020-12" db="UniProtKB">
        <authorList>
            <consortium name="EnsemblPlants"/>
        </authorList>
    </citation>
    <scope>IDENTIFICATION</scope>
</reference>
<evidence type="ECO:0000256" key="1">
    <source>
        <dbReference type="ARBA" id="ARBA00022786"/>
    </source>
</evidence>
<name>A0A2K1K237_PHYPA</name>
<dbReference type="InterPro" id="IPR001012">
    <property type="entry name" value="UBX_dom"/>
</dbReference>
<evidence type="ECO:0000259" key="4">
    <source>
        <dbReference type="PROSITE" id="PS51399"/>
    </source>
</evidence>
<evidence type="ECO:0000259" key="3">
    <source>
        <dbReference type="PROSITE" id="PS50033"/>
    </source>
</evidence>
<evidence type="ECO:0000313" key="6">
    <source>
        <dbReference type="EnsemblPlants" id="Pp3c9_5070V3.1"/>
    </source>
</evidence>
<sequence>MENDDDVVVRFCRMTTATHEQARFFLESAEWQLEPAVQLFLGSDDGGQAGGTATNFAVCNLEGDENVSVSESELLAPGIQMPRSALTGARNPVSSAAPPELPQRVGSLDNRQTKPKGMEEVNGKRSASSRGFVTTLGDLKDQNDSDSDSEGQEYYTGGEKSNSGMVVQDPGKKHSHRDVEPVLERVRKLGENDAAEPRCAAAPLRNRFFSGPSHTLSGQTRQLEPAAVDRPGVQISPEPIVKDVQFWSNGIAVNADPLRRLDDPSNSPSLESINRSECPSELEPSDRGIPVHVNLERRATSKPKYVPFQGAGHTIGSSTPVASANDVSHLTGAADASPQHSRSLIVDEDKPASSLQLRLLDGTRMVVRFNNDHTVADVRSFIDAARPGSSENYLLQTVGFPPEKLTNLAQTIEAAGLRNAVIIQKR</sequence>
<dbReference type="GO" id="GO:0005634">
    <property type="term" value="C:nucleus"/>
    <property type="evidence" value="ECO:0000318"/>
    <property type="project" value="GO_Central"/>
</dbReference>
<dbReference type="Pfam" id="PF08059">
    <property type="entry name" value="SEP"/>
    <property type="match status" value="1"/>
</dbReference>
<dbReference type="GO" id="GO:0000045">
    <property type="term" value="P:autophagosome assembly"/>
    <property type="evidence" value="ECO:0000318"/>
    <property type="project" value="GO_Central"/>
</dbReference>
<dbReference type="GO" id="GO:0007030">
    <property type="term" value="P:Golgi organization"/>
    <property type="evidence" value="ECO:0000318"/>
    <property type="project" value="GO_Central"/>
</dbReference>
<feature type="compositionally biased region" description="Polar residues" evidence="2">
    <location>
        <begin position="264"/>
        <end position="277"/>
    </location>
</feature>
<dbReference type="SUPFAM" id="SSF54236">
    <property type="entry name" value="Ubiquitin-like"/>
    <property type="match status" value="1"/>
</dbReference>
<protein>
    <recommendedName>
        <fullName evidence="8">UBX domain-containing protein</fullName>
    </recommendedName>
</protein>
<dbReference type="SMART" id="SM00553">
    <property type="entry name" value="SEP"/>
    <property type="match status" value="1"/>
</dbReference>
<feature type="domain" description="UBX" evidence="3">
    <location>
        <begin position="348"/>
        <end position="425"/>
    </location>
</feature>
<reference evidence="5 7" key="1">
    <citation type="journal article" date="2008" name="Science">
        <title>The Physcomitrella genome reveals evolutionary insights into the conquest of land by plants.</title>
        <authorList>
            <person name="Rensing S."/>
            <person name="Lang D."/>
            <person name="Zimmer A."/>
            <person name="Terry A."/>
            <person name="Salamov A."/>
            <person name="Shapiro H."/>
            <person name="Nishiyama T."/>
            <person name="Perroud P.-F."/>
            <person name="Lindquist E."/>
            <person name="Kamisugi Y."/>
            <person name="Tanahashi T."/>
            <person name="Sakakibara K."/>
            <person name="Fujita T."/>
            <person name="Oishi K."/>
            <person name="Shin-I T."/>
            <person name="Kuroki Y."/>
            <person name="Toyoda A."/>
            <person name="Suzuki Y."/>
            <person name="Hashimoto A."/>
            <person name="Yamaguchi K."/>
            <person name="Sugano A."/>
            <person name="Kohara Y."/>
            <person name="Fujiyama A."/>
            <person name="Anterola A."/>
            <person name="Aoki S."/>
            <person name="Ashton N."/>
            <person name="Barbazuk W.B."/>
            <person name="Barker E."/>
            <person name="Bennetzen J."/>
            <person name="Bezanilla M."/>
            <person name="Blankenship R."/>
            <person name="Cho S.H."/>
            <person name="Dutcher S."/>
            <person name="Estelle M."/>
            <person name="Fawcett J.A."/>
            <person name="Gundlach H."/>
            <person name="Hanada K."/>
            <person name="Heyl A."/>
            <person name="Hicks K.A."/>
            <person name="Hugh J."/>
            <person name="Lohr M."/>
            <person name="Mayer K."/>
            <person name="Melkozernov A."/>
            <person name="Murata T."/>
            <person name="Nelson D."/>
            <person name="Pils B."/>
            <person name="Prigge M."/>
            <person name="Reiss B."/>
            <person name="Renner T."/>
            <person name="Rombauts S."/>
            <person name="Rushton P."/>
            <person name="Sanderfoot A."/>
            <person name="Schween G."/>
            <person name="Shiu S.-H."/>
            <person name="Stueber K."/>
            <person name="Theodoulou F.L."/>
            <person name="Tu H."/>
            <person name="Van de Peer Y."/>
            <person name="Verrier P.J."/>
            <person name="Waters E."/>
            <person name="Wood A."/>
            <person name="Yang L."/>
            <person name="Cove D."/>
            <person name="Cuming A."/>
            <person name="Hasebe M."/>
            <person name="Lucas S."/>
            <person name="Mishler D.B."/>
            <person name="Reski R."/>
            <person name="Grigoriev I."/>
            <person name="Quatrano R.S."/>
            <person name="Boore J.L."/>
        </authorList>
    </citation>
    <scope>NUCLEOTIDE SEQUENCE [LARGE SCALE GENOMIC DNA]</scope>
    <source>
        <strain evidence="6 7">cv. Gransden 2004</strain>
    </source>
</reference>
<dbReference type="Gene3D" id="3.30.420.210">
    <property type="entry name" value="SEP domain"/>
    <property type="match status" value="1"/>
</dbReference>
<dbReference type="PaxDb" id="3218-PP1S199_103V6.1"/>
<dbReference type="STRING" id="3218.A0A2K1K237"/>
<keyword evidence="1" id="KW-0833">Ubl conjugation pathway</keyword>
<dbReference type="PROSITE" id="PS50033">
    <property type="entry name" value="UBX"/>
    <property type="match status" value="1"/>
</dbReference>
<dbReference type="CDD" id="cd14348">
    <property type="entry name" value="UBA_p47"/>
    <property type="match status" value="1"/>
</dbReference>
<dbReference type="Gramene" id="Pp3c9_5070V3.2">
    <property type="protein sequence ID" value="Pp3c9_5070V3.2"/>
    <property type="gene ID" value="Pp3c9_5070"/>
</dbReference>
<dbReference type="InterPro" id="IPR029071">
    <property type="entry name" value="Ubiquitin-like_domsf"/>
</dbReference>
<dbReference type="FunFam" id="3.10.20.90:FF:000179">
    <property type="entry name" value="Plant UBX domain-containing protein 4"/>
    <property type="match status" value="1"/>
</dbReference>
<dbReference type="Pfam" id="PF00789">
    <property type="entry name" value="UBX"/>
    <property type="match status" value="1"/>
</dbReference>
<dbReference type="GO" id="GO:0005829">
    <property type="term" value="C:cytosol"/>
    <property type="evidence" value="ECO:0000318"/>
    <property type="project" value="GO_Central"/>
</dbReference>
<feature type="domain" description="SEP" evidence="4">
    <location>
        <begin position="239"/>
        <end position="306"/>
    </location>
</feature>
<dbReference type="Gramene" id="Pp3c9_5070V3.1">
    <property type="protein sequence ID" value="Pp3c9_5070V3.1"/>
    <property type="gene ID" value="Pp3c9_5070"/>
</dbReference>
<dbReference type="InterPro" id="IPR012989">
    <property type="entry name" value="SEP_domain"/>
</dbReference>
<dbReference type="GO" id="GO:0061025">
    <property type="term" value="P:membrane fusion"/>
    <property type="evidence" value="ECO:0000318"/>
    <property type="project" value="GO_Central"/>
</dbReference>
<reference evidence="5 7" key="2">
    <citation type="journal article" date="2018" name="Plant J.">
        <title>The Physcomitrella patens chromosome-scale assembly reveals moss genome structure and evolution.</title>
        <authorList>
            <person name="Lang D."/>
            <person name="Ullrich K.K."/>
            <person name="Murat F."/>
            <person name="Fuchs J."/>
            <person name="Jenkins J."/>
            <person name="Haas F.B."/>
            <person name="Piednoel M."/>
            <person name="Gundlach H."/>
            <person name="Van Bel M."/>
            <person name="Meyberg R."/>
            <person name="Vives C."/>
            <person name="Morata J."/>
            <person name="Symeonidi A."/>
            <person name="Hiss M."/>
            <person name="Muchero W."/>
            <person name="Kamisugi Y."/>
            <person name="Saleh O."/>
            <person name="Blanc G."/>
            <person name="Decker E.L."/>
            <person name="van Gessel N."/>
            <person name="Grimwood J."/>
            <person name="Hayes R.D."/>
            <person name="Graham S.W."/>
            <person name="Gunter L.E."/>
            <person name="McDaniel S.F."/>
            <person name="Hoernstein S.N.W."/>
            <person name="Larsson A."/>
            <person name="Li F.W."/>
            <person name="Perroud P.F."/>
            <person name="Phillips J."/>
            <person name="Ranjan P."/>
            <person name="Rokshar D.S."/>
            <person name="Rothfels C.J."/>
            <person name="Schneider L."/>
            <person name="Shu S."/>
            <person name="Stevenson D.W."/>
            <person name="Thummler F."/>
            <person name="Tillich M."/>
            <person name="Villarreal Aguilar J.C."/>
            <person name="Widiez T."/>
            <person name="Wong G.K."/>
            <person name="Wymore A."/>
            <person name="Zhang Y."/>
            <person name="Zimmer A.D."/>
            <person name="Quatrano R.S."/>
            <person name="Mayer K.F.X."/>
            <person name="Goodstein D."/>
            <person name="Casacuberta J.M."/>
            <person name="Vandepoele K."/>
            <person name="Reski R."/>
            <person name="Cuming A.C."/>
            <person name="Tuskan G.A."/>
            <person name="Maumus F."/>
            <person name="Salse J."/>
            <person name="Schmutz J."/>
            <person name="Rensing S.A."/>
        </authorList>
    </citation>
    <scope>NUCLEOTIDE SEQUENCE [LARGE SCALE GENOMIC DNA]</scope>
    <source>
        <strain evidence="6 7">cv. Gransden 2004</strain>
    </source>
</reference>
<dbReference type="GO" id="GO:0031468">
    <property type="term" value="P:nuclear membrane reassembly"/>
    <property type="evidence" value="ECO:0000318"/>
    <property type="project" value="GO_Central"/>
</dbReference>
<evidence type="ECO:0008006" key="8">
    <source>
        <dbReference type="Google" id="ProtNLM"/>
    </source>
</evidence>
<dbReference type="Pfam" id="PF14555">
    <property type="entry name" value="UBA_4"/>
    <property type="match status" value="1"/>
</dbReference>
<dbReference type="GO" id="GO:0043130">
    <property type="term" value="F:ubiquitin binding"/>
    <property type="evidence" value="ECO:0000318"/>
    <property type="project" value="GO_Central"/>
</dbReference>
<evidence type="ECO:0000256" key="2">
    <source>
        <dbReference type="SAM" id="MobiDB-lite"/>
    </source>
</evidence>
<dbReference type="PANTHER" id="PTHR23333">
    <property type="entry name" value="UBX DOMAIN CONTAINING PROTEIN"/>
    <property type="match status" value="1"/>
</dbReference>
<dbReference type="Proteomes" id="UP000006727">
    <property type="component" value="Chromosome 9"/>
</dbReference>
<dbReference type="EMBL" id="ABEU02000009">
    <property type="protein sequence ID" value="PNR47836.1"/>
    <property type="molecule type" value="Genomic_DNA"/>
</dbReference>
<feature type="region of interest" description="Disordered" evidence="2">
    <location>
        <begin position="258"/>
        <end position="287"/>
    </location>
</feature>
<evidence type="ECO:0000313" key="5">
    <source>
        <dbReference type="EMBL" id="PNR47836.1"/>
    </source>
</evidence>
<dbReference type="AlphaFoldDB" id="A0A2K1K237"/>
<dbReference type="GO" id="GO:0043161">
    <property type="term" value="P:proteasome-mediated ubiquitin-dependent protein catabolic process"/>
    <property type="evidence" value="ECO:0000318"/>
    <property type="project" value="GO_Central"/>
</dbReference>
<dbReference type="InterPro" id="IPR009060">
    <property type="entry name" value="UBA-like_sf"/>
</dbReference>
<dbReference type="InParanoid" id="A0A2K1K237"/>
<dbReference type="PANTHER" id="PTHR23333:SF20">
    <property type="entry name" value="NSFL1 COFACTOR P47"/>
    <property type="match status" value="1"/>
</dbReference>
<dbReference type="SMART" id="SM00166">
    <property type="entry name" value="UBX"/>
    <property type="match status" value="1"/>
</dbReference>
<keyword evidence="7" id="KW-1185">Reference proteome</keyword>
<dbReference type="SUPFAM" id="SSF46934">
    <property type="entry name" value="UBA-like"/>
    <property type="match status" value="1"/>
</dbReference>
<dbReference type="EnsemblPlants" id="Pp3c9_5070V3.1">
    <property type="protein sequence ID" value="Pp3c9_5070V3.1"/>
    <property type="gene ID" value="Pp3c9_5070"/>
</dbReference>
<accession>A0A2K1K237</accession>
<organism evidence="5">
    <name type="scientific">Physcomitrium patens</name>
    <name type="common">Spreading-leaved earth moss</name>
    <name type="synonym">Physcomitrella patens</name>
    <dbReference type="NCBI Taxonomy" id="3218"/>
    <lineage>
        <taxon>Eukaryota</taxon>
        <taxon>Viridiplantae</taxon>
        <taxon>Streptophyta</taxon>
        <taxon>Embryophyta</taxon>
        <taxon>Bryophyta</taxon>
        <taxon>Bryophytina</taxon>
        <taxon>Bryopsida</taxon>
        <taxon>Funariidae</taxon>
        <taxon>Funariales</taxon>
        <taxon>Funariaceae</taxon>
        <taxon>Physcomitrium</taxon>
    </lineage>
</organism>
<feature type="region of interest" description="Disordered" evidence="2">
    <location>
        <begin position="85"/>
        <end position="180"/>
    </location>
</feature>
<dbReference type="PROSITE" id="PS51399">
    <property type="entry name" value="SEP"/>
    <property type="match status" value="1"/>
</dbReference>
<dbReference type="CDD" id="cd01770">
    <property type="entry name" value="UBX_UBXN2"/>
    <property type="match status" value="1"/>
</dbReference>